<organism evidence="2 3">
    <name type="scientific">Tenacibaculum tangerinum</name>
    <dbReference type="NCBI Taxonomy" id="3038772"/>
    <lineage>
        <taxon>Bacteria</taxon>
        <taxon>Pseudomonadati</taxon>
        <taxon>Bacteroidota</taxon>
        <taxon>Flavobacteriia</taxon>
        <taxon>Flavobacteriales</taxon>
        <taxon>Flavobacteriaceae</taxon>
        <taxon>Tenacibaculum</taxon>
    </lineage>
</organism>
<sequence length="147" mass="16553">MNPIRITFKNRNQISTPEELNEFENSLGGLVLPEDYRQHMLTYNGGIVRQYDIVHKNYYGLGDGGISDFLSIKYGGYTVEKFNEDLSDRLPTGYLAIGFTSGGGDIIMSLNNDATYGNTKVRYTEGEKIDLSPSFIKLLNDMVEAEY</sequence>
<reference evidence="2 3" key="1">
    <citation type="submission" date="2023-04" db="EMBL/GenBank/DDBJ databases">
        <title>Tenacibaculum tangerinum sp. nov., isolated from sea tidal flat of South Korea.</title>
        <authorList>
            <person name="Lee S.H."/>
            <person name="Kim J.-J."/>
        </authorList>
    </citation>
    <scope>NUCLEOTIDE SEQUENCE [LARGE SCALE GENOMIC DNA]</scope>
    <source>
        <strain evidence="2 3">GRR-S3-23</strain>
    </source>
</reference>
<accession>A0ABY8L1E4</accession>
<dbReference type="Pfam" id="PF09346">
    <property type="entry name" value="SMI1_KNR4"/>
    <property type="match status" value="1"/>
</dbReference>
<evidence type="ECO:0000313" key="3">
    <source>
        <dbReference type="Proteomes" id="UP001232001"/>
    </source>
</evidence>
<feature type="domain" description="Knr4/Smi1-like" evidence="1">
    <location>
        <begin position="14"/>
        <end position="141"/>
    </location>
</feature>
<dbReference type="RefSeq" id="WP_279650999.1">
    <property type="nucleotide sequence ID" value="NZ_CP122539.1"/>
</dbReference>
<dbReference type="EMBL" id="CP122539">
    <property type="protein sequence ID" value="WGH75109.1"/>
    <property type="molecule type" value="Genomic_DNA"/>
</dbReference>
<proteinExistence type="predicted"/>
<evidence type="ECO:0000259" key="1">
    <source>
        <dbReference type="SMART" id="SM00860"/>
    </source>
</evidence>
<keyword evidence="3" id="KW-1185">Reference proteome</keyword>
<protein>
    <submittedName>
        <fullName evidence="2">SMI1/KNR4 family protein</fullName>
    </submittedName>
</protein>
<dbReference type="InterPro" id="IPR037883">
    <property type="entry name" value="Knr4/Smi1-like_sf"/>
</dbReference>
<evidence type="ECO:0000313" key="2">
    <source>
        <dbReference type="EMBL" id="WGH75109.1"/>
    </source>
</evidence>
<dbReference type="Gene3D" id="3.40.1580.10">
    <property type="entry name" value="SMI1/KNR4-like"/>
    <property type="match status" value="1"/>
</dbReference>
<gene>
    <name evidence="2" type="ORF">P8625_13685</name>
</gene>
<dbReference type="Proteomes" id="UP001232001">
    <property type="component" value="Chromosome"/>
</dbReference>
<dbReference type="InterPro" id="IPR018958">
    <property type="entry name" value="Knr4/Smi1-like_dom"/>
</dbReference>
<dbReference type="SUPFAM" id="SSF160631">
    <property type="entry name" value="SMI1/KNR4-like"/>
    <property type="match status" value="1"/>
</dbReference>
<dbReference type="SMART" id="SM00860">
    <property type="entry name" value="SMI1_KNR4"/>
    <property type="match status" value="1"/>
</dbReference>
<name>A0ABY8L1E4_9FLAO</name>